<proteinExistence type="predicted"/>
<dbReference type="PATRIC" id="fig|33935.3.peg.1134"/>
<name>A0A0M9DLV6_9BACI</name>
<dbReference type="Pfam" id="PF12697">
    <property type="entry name" value="Abhydrolase_6"/>
    <property type="match status" value="1"/>
</dbReference>
<dbReference type="InterPro" id="IPR029058">
    <property type="entry name" value="AB_hydrolase_fold"/>
</dbReference>
<feature type="domain" description="AB hydrolase-1" evidence="1">
    <location>
        <begin position="16"/>
        <end position="232"/>
    </location>
</feature>
<evidence type="ECO:0000259" key="1">
    <source>
        <dbReference type="Pfam" id="PF12697"/>
    </source>
</evidence>
<sequence length="249" mass="28003">MQYREYGNSSKPLMMFIHGGGVGGWMWDEQVQHFSNYHCIVPELLSISPFSIERCAHKLLQLIEEKANGKTVIVIGFSLGAQIAIQMLSIKPNVSDFTMINSALVIPSPTMIGLMQPLIRLTFPLVKNKTFAKLQAKTLSIDDHYFERYYHESSTMHIEVLLQILQENMSFSIPPNFHKAQGKILITVGDQEKSVMKKSAKALLQQHPNCYGVIVGNVGHGVSLAKPAFFNDFVEHWIKDGQLPKGMVM</sequence>
<comment type="caution">
    <text evidence="2">The sequence shown here is derived from an EMBL/GenBank/DDBJ whole genome shotgun (WGS) entry which is preliminary data.</text>
</comment>
<dbReference type="InterPro" id="IPR000073">
    <property type="entry name" value="AB_hydrolase_1"/>
</dbReference>
<protein>
    <recommendedName>
        <fullName evidence="1">AB hydrolase-1 domain-containing protein</fullName>
    </recommendedName>
</protein>
<dbReference type="OrthoDB" id="9776853at2"/>
<dbReference type="Proteomes" id="UP000037977">
    <property type="component" value="Unassembled WGS sequence"/>
</dbReference>
<organism evidence="2 3">
    <name type="scientific">Lysinibacillus macroides</name>
    <dbReference type="NCBI Taxonomy" id="33935"/>
    <lineage>
        <taxon>Bacteria</taxon>
        <taxon>Bacillati</taxon>
        <taxon>Bacillota</taxon>
        <taxon>Bacilli</taxon>
        <taxon>Bacillales</taxon>
        <taxon>Bacillaceae</taxon>
        <taxon>Lysinibacillus</taxon>
    </lineage>
</organism>
<evidence type="ECO:0000313" key="2">
    <source>
        <dbReference type="EMBL" id="KOY83273.1"/>
    </source>
</evidence>
<dbReference type="PANTHER" id="PTHR43798">
    <property type="entry name" value="MONOACYLGLYCEROL LIPASE"/>
    <property type="match status" value="1"/>
</dbReference>
<dbReference type="RefSeq" id="WP_053994513.1">
    <property type="nucleotide sequence ID" value="NZ_CP065643.1"/>
</dbReference>
<dbReference type="AlphaFoldDB" id="A0A0M9DLV6"/>
<dbReference type="InterPro" id="IPR050266">
    <property type="entry name" value="AB_hydrolase_sf"/>
</dbReference>
<dbReference type="EMBL" id="LGCI01000005">
    <property type="protein sequence ID" value="KOY83273.1"/>
    <property type="molecule type" value="Genomic_DNA"/>
</dbReference>
<reference evidence="2 3" key="1">
    <citation type="submission" date="2015-07" db="EMBL/GenBank/DDBJ databases">
        <title>Genome sequencing project for genomic taxonomy and phylogenomics of Bacillus-like bacteria.</title>
        <authorList>
            <person name="Liu B."/>
            <person name="Wang J."/>
            <person name="Zhu Y."/>
            <person name="Liu G."/>
            <person name="Chen Q."/>
            <person name="Chen Z."/>
            <person name="Che J."/>
            <person name="Ge C."/>
            <person name="Shi H."/>
            <person name="Pan Z."/>
            <person name="Liu X."/>
        </authorList>
    </citation>
    <scope>NUCLEOTIDE SEQUENCE [LARGE SCALE GENOMIC DNA]</scope>
    <source>
        <strain evidence="2 3">DSM 54</strain>
    </source>
</reference>
<keyword evidence="3" id="KW-1185">Reference proteome</keyword>
<dbReference type="SUPFAM" id="SSF53474">
    <property type="entry name" value="alpha/beta-Hydrolases"/>
    <property type="match status" value="1"/>
</dbReference>
<evidence type="ECO:0000313" key="3">
    <source>
        <dbReference type="Proteomes" id="UP000037977"/>
    </source>
</evidence>
<accession>A0A0M9DLV6</accession>
<dbReference type="Gene3D" id="3.40.50.1820">
    <property type="entry name" value="alpha/beta hydrolase"/>
    <property type="match status" value="1"/>
</dbReference>
<gene>
    <name evidence="2" type="ORF">ADM90_08345</name>
</gene>
<dbReference type="STRING" id="33935.ADM90_08345"/>